<feature type="region of interest" description="Disordered" evidence="1">
    <location>
        <begin position="93"/>
        <end position="139"/>
    </location>
</feature>
<protein>
    <submittedName>
        <fullName evidence="2">Uncharacterized protein</fullName>
    </submittedName>
</protein>
<evidence type="ECO:0000313" key="2">
    <source>
        <dbReference type="EMBL" id="KAL1642807.1"/>
    </source>
</evidence>
<comment type="caution">
    <text evidence="2">The sequence shown here is derived from an EMBL/GenBank/DDBJ whole genome shotgun (WGS) entry which is preliminary data.</text>
</comment>
<feature type="region of interest" description="Disordered" evidence="1">
    <location>
        <begin position="173"/>
        <end position="230"/>
    </location>
</feature>
<feature type="compositionally biased region" description="Basic and acidic residues" evidence="1">
    <location>
        <begin position="93"/>
        <end position="103"/>
    </location>
</feature>
<gene>
    <name evidence="2" type="ORF">SLS58_005312</name>
</gene>
<proteinExistence type="predicted"/>
<feature type="compositionally biased region" description="Basic and acidic residues" evidence="1">
    <location>
        <begin position="173"/>
        <end position="183"/>
    </location>
</feature>
<reference evidence="2 3" key="1">
    <citation type="journal article" date="2023" name="Plant Dis.">
        <title>First Report of Diplodia intermedia Causing Canker and Dieback Diseases on Apple Trees in Canada.</title>
        <authorList>
            <person name="Ellouze W."/>
            <person name="Ilyukhin E."/>
            <person name="Sulman M."/>
            <person name="Ali S."/>
        </authorList>
    </citation>
    <scope>NUCLEOTIDE SEQUENCE [LARGE SCALE GENOMIC DNA]</scope>
    <source>
        <strain evidence="2 3">M45-28</strain>
    </source>
</reference>
<feature type="compositionally biased region" description="Gly residues" evidence="1">
    <location>
        <begin position="213"/>
        <end position="222"/>
    </location>
</feature>
<evidence type="ECO:0000313" key="3">
    <source>
        <dbReference type="Proteomes" id="UP001521184"/>
    </source>
</evidence>
<name>A0ABR3TS08_9PEZI</name>
<dbReference type="EMBL" id="JAKEKT020000031">
    <property type="protein sequence ID" value="KAL1642807.1"/>
    <property type="molecule type" value="Genomic_DNA"/>
</dbReference>
<organism evidence="2 3">
    <name type="scientific">Diplodia intermedia</name>
    <dbReference type="NCBI Taxonomy" id="856260"/>
    <lineage>
        <taxon>Eukaryota</taxon>
        <taxon>Fungi</taxon>
        <taxon>Dikarya</taxon>
        <taxon>Ascomycota</taxon>
        <taxon>Pezizomycotina</taxon>
        <taxon>Dothideomycetes</taxon>
        <taxon>Dothideomycetes incertae sedis</taxon>
        <taxon>Botryosphaeriales</taxon>
        <taxon>Botryosphaeriaceae</taxon>
        <taxon>Diplodia</taxon>
    </lineage>
</organism>
<sequence length="230" mass="25313">MIRQKPSAAMQKTYDDCYLVCSTAIYFESQGNEAEALRSWRNALDQIYYFNAYRRPANWAPKTETEKALQASLRELELQCKERVDLLEALKESRKDAKKEKDPASAGDRQASSAATSRPEVVPDGGGWLGQGTIPPTTAITQTPFVPQIQKQRQCTGAEPASPALPDTVFQEDHAKHEPREEGRDVEDVETNAEGRKKGVVIVSSVRLEGEASGSGKGGDTGLGLYLWPE</sequence>
<evidence type="ECO:0000256" key="1">
    <source>
        <dbReference type="SAM" id="MobiDB-lite"/>
    </source>
</evidence>
<keyword evidence="3" id="KW-1185">Reference proteome</keyword>
<accession>A0ABR3TS08</accession>
<dbReference type="Proteomes" id="UP001521184">
    <property type="component" value="Unassembled WGS sequence"/>
</dbReference>